<reference evidence="2 3" key="1">
    <citation type="submission" date="2016-11" db="EMBL/GenBank/DDBJ databases">
        <authorList>
            <person name="Jaros S."/>
            <person name="Januszkiewicz K."/>
            <person name="Wedrychowicz H."/>
        </authorList>
    </citation>
    <scope>NUCLEOTIDE SEQUENCE [LARGE SCALE GENOMIC DNA]</scope>
    <source>
        <strain evidence="2 3">DSM 17459</strain>
    </source>
</reference>
<dbReference type="STRING" id="1122155.SAMN02745158_03249"/>
<dbReference type="RefSeq" id="WP_072853627.1">
    <property type="nucleotide sequence ID" value="NZ_FQVI01000021.1"/>
</dbReference>
<dbReference type="InterPro" id="IPR050834">
    <property type="entry name" value="Glycosyltransf_2"/>
</dbReference>
<dbReference type="InterPro" id="IPR029044">
    <property type="entry name" value="Nucleotide-diphossugar_trans"/>
</dbReference>
<sequence>MEERKKGRKTVDVVIPVYKAGDEFVKLLHGLAKQSYPIEKIVIMNTGKEYWKESWEREVPNMEVHHIEKSEFDHGGTRDEAVGYCCQEDIVLFMTQDAVPADTHLVENLTEAFENEKVKAAYARQLPNSDCRIIERYTRSFNYPKTSRIKSLEDLPELGIKTFFCSNVCAAYDRLAYEKLGGFPLHTIFNEDMIYAGHLIHKGYAIAYTAKARVYHSHNYGNIQQLKRNFDLAVSQVTHPEVFANIKSENEGIRLVKRTAAYLCAIHKPWLLPYLFLNSGFKFLGYRLGKAYRRLPKWLIRICTMNKEYWTFKM</sequence>
<dbReference type="GO" id="GO:0044010">
    <property type="term" value="P:single-species biofilm formation"/>
    <property type="evidence" value="ECO:0007669"/>
    <property type="project" value="TreeGrafter"/>
</dbReference>
<dbReference type="PANTHER" id="PTHR43685">
    <property type="entry name" value="GLYCOSYLTRANSFERASE"/>
    <property type="match status" value="1"/>
</dbReference>
<accession>A0A1M5AMB3</accession>
<organism evidence="2 3">
    <name type="scientific">Lactonifactor longoviformis DSM 17459</name>
    <dbReference type="NCBI Taxonomy" id="1122155"/>
    <lineage>
        <taxon>Bacteria</taxon>
        <taxon>Bacillati</taxon>
        <taxon>Bacillota</taxon>
        <taxon>Clostridia</taxon>
        <taxon>Eubacteriales</taxon>
        <taxon>Clostridiaceae</taxon>
        <taxon>Lactonifactor</taxon>
    </lineage>
</organism>
<gene>
    <name evidence="2" type="ORF">SAMN02745158_03249</name>
</gene>
<dbReference type="SUPFAM" id="SSF53448">
    <property type="entry name" value="Nucleotide-diphospho-sugar transferases"/>
    <property type="match status" value="1"/>
</dbReference>
<dbReference type="CDD" id="cd00761">
    <property type="entry name" value="Glyco_tranf_GTA_type"/>
    <property type="match status" value="1"/>
</dbReference>
<dbReference type="EMBL" id="FQVI01000021">
    <property type="protein sequence ID" value="SHF31284.1"/>
    <property type="molecule type" value="Genomic_DNA"/>
</dbReference>
<dbReference type="InterPro" id="IPR001173">
    <property type="entry name" value="Glyco_trans_2-like"/>
</dbReference>
<evidence type="ECO:0000259" key="1">
    <source>
        <dbReference type="Pfam" id="PF00535"/>
    </source>
</evidence>
<proteinExistence type="predicted"/>
<keyword evidence="3" id="KW-1185">Reference proteome</keyword>
<dbReference type="Proteomes" id="UP000184245">
    <property type="component" value="Unassembled WGS sequence"/>
</dbReference>
<dbReference type="Gene3D" id="3.90.550.10">
    <property type="entry name" value="Spore Coat Polysaccharide Biosynthesis Protein SpsA, Chain A"/>
    <property type="match status" value="1"/>
</dbReference>
<name>A0A1M5AMB3_9CLOT</name>
<dbReference type="PANTHER" id="PTHR43685:SF13">
    <property type="entry name" value="O ANTIGEN BIOSYNTHESIS RHAMNOSYLTRANSFERASE RFBN"/>
    <property type="match status" value="1"/>
</dbReference>
<dbReference type="Pfam" id="PF00535">
    <property type="entry name" value="Glycos_transf_2"/>
    <property type="match status" value="1"/>
</dbReference>
<dbReference type="GO" id="GO:0016740">
    <property type="term" value="F:transferase activity"/>
    <property type="evidence" value="ECO:0007669"/>
    <property type="project" value="UniProtKB-KW"/>
</dbReference>
<evidence type="ECO:0000313" key="2">
    <source>
        <dbReference type="EMBL" id="SHF31284.1"/>
    </source>
</evidence>
<keyword evidence="2" id="KW-0808">Transferase</keyword>
<feature type="domain" description="Glycosyltransferase 2-like" evidence="1">
    <location>
        <begin position="13"/>
        <end position="180"/>
    </location>
</feature>
<evidence type="ECO:0000313" key="3">
    <source>
        <dbReference type="Proteomes" id="UP000184245"/>
    </source>
</evidence>
<protein>
    <submittedName>
        <fullName evidence="2">Rhamnosyltransferase</fullName>
    </submittedName>
</protein>
<dbReference type="AlphaFoldDB" id="A0A1M5AMB3"/>
<dbReference type="OrthoDB" id="9790005at2"/>